<dbReference type="AlphaFoldDB" id="A0AAV7Q4G5"/>
<feature type="region of interest" description="Disordered" evidence="1">
    <location>
        <begin position="1"/>
        <end position="32"/>
    </location>
</feature>
<dbReference type="Proteomes" id="UP001066276">
    <property type="component" value="Chromosome 7"/>
</dbReference>
<keyword evidence="3" id="KW-1185">Reference proteome</keyword>
<evidence type="ECO:0000313" key="3">
    <source>
        <dbReference type="Proteomes" id="UP001066276"/>
    </source>
</evidence>
<protein>
    <submittedName>
        <fullName evidence="2">Uncharacterized protein</fullName>
    </submittedName>
</protein>
<name>A0AAV7Q4G5_PLEWA</name>
<proteinExistence type="predicted"/>
<dbReference type="EMBL" id="JANPWB010000011">
    <property type="protein sequence ID" value="KAJ1133048.1"/>
    <property type="molecule type" value="Genomic_DNA"/>
</dbReference>
<evidence type="ECO:0000256" key="1">
    <source>
        <dbReference type="SAM" id="MobiDB-lite"/>
    </source>
</evidence>
<accession>A0AAV7Q4G5</accession>
<organism evidence="2 3">
    <name type="scientific">Pleurodeles waltl</name>
    <name type="common">Iberian ribbed newt</name>
    <dbReference type="NCBI Taxonomy" id="8319"/>
    <lineage>
        <taxon>Eukaryota</taxon>
        <taxon>Metazoa</taxon>
        <taxon>Chordata</taxon>
        <taxon>Craniata</taxon>
        <taxon>Vertebrata</taxon>
        <taxon>Euteleostomi</taxon>
        <taxon>Amphibia</taxon>
        <taxon>Batrachia</taxon>
        <taxon>Caudata</taxon>
        <taxon>Salamandroidea</taxon>
        <taxon>Salamandridae</taxon>
        <taxon>Pleurodelinae</taxon>
        <taxon>Pleurodeles</taxon>
    </lineage>
</organism>
<comment type="caution">
    <text evidence="2">The sequence shown here is derived from an EMBL/GenBank/DDBJ whole genome shotgun (WGS) entry which is preliminary data.</text>
</comment>
<gene>
    <name evidence="2" type="ORF">NDU88_011348</name>
</gene>
<reference evidence="2" key="1">
    <citation type="journal article" date="2022" name="bioRxiv">
        <title>Sequencing and chromosome-scale assembly of the giantPleurodeles waltlgenome.</title>
        <authorList>
            <person name="Brown T."/>
            <person name="Elewa A."/>
            <person name="Iarovenko S."/>
            <person name="Subramanian E."/>
            <person name="Araus A.J."/>
            <person name="Petzold A."/>
            <person name="Susuki M."/>
            <person name="Suzuki K.-i.T."/>
            <person name="Hayashi T."/>
            <person name="Toyoda A."/>
            <person name="Oliveira C."/>
            <person name="Osipova E."/>
            <person name="Leigh N.D."/>
            <person name="Simon A."/>
            <person name="Yun M.H."/>
        </authorList>
    </citation>
    <scope>NUCLEOTIDE SEQUENCE</scope>
    <source>
        <strain evidence="2">20211129_DDA</strain>
        <tissue evidence="2">Liver</tissue>
    </source>
</reference>
<sequence length="143" mass="16223">MEQTGQEPVGILQPGRVRTGPDLRNGTGWTGTGWDYLQPGRVRTGPDLRAGTGWTGTGWDYLQPGRTQELLLILTEYIFSFSYYLVFSDGVAGPQQDIRKRRSPLAQFHPFSHPTSPQQHKPKSPKQQSFVHQLVRTESQHRH</sequence>
<evidence type="ECO:0000313" key="2">
    <source>
        <dbReference type="EMBL" id="KAJ1133048.1"/>
    </source>
</evidence>
<feature type="region of interest" description="Disordered" evidence="1">
    <location>
        <begin position="97"/>
        <end position="143"/>
    </location>
</feature>